<name>A0A2P2E6E5_9PROT</name>
<evidence type="ECO:0000313" key="2">
    <source>
        <dbReference type="Proteomes" id="UP000245086"/>
    </source>
</evidence>
<sequence>MSALLPYAASPVVPYRHRVTAVPAVEPVQEALHRAGQDDTGHRTRSANASDRVRYDANSAAAAFAIHVLMEAGLAGEDPFANLRGSKAYKPRRLLPPRLRLIA</sequence>
<keyword evidence="2" id="KW-1185">Reference proteome</keyword>
<dbReference type="EMBL" id="BFBR01000001">
    <property type="protein sequence ID" value="GBF56617.1"/>
    <property type="molecule type" value="Genomic_DNA"/>
</dbReference>
<protein>
    <submittedName>
        <fullName evidence="1">Uncharacterized protein</fullName>
    </submittedName>
</protein>
<evidence type="ECO:0000313" key="1">
    <source>
        <dbReference type="EMBL" id="GBF56617.1"/>
    </source>
</evidence>
<proteinExistence type="predicted"/>
<organism evidence="1 2">
    <name type="scientific">Candidatus Phycosocius bacilliformis</name>
    <dbReference type="NCBI Taxonomy" id="1445552"/>
    <lineage>
        <taxon>Bacteria</taxon>
        <taxon>Pseudomonadati</taxon>
        <taxon>Pseudomonadota</taxon>
        <taxon>Alphaproteobacteria</taxon>
        <taxon>Caulobacterales</taxon>
        <taxon>Caulobacterales incertae sedis</taxon>
        <taxon>Candidatus Phycosocius</taxon>
    </lineage>
</organism>
<gene>
    <name evidence="1" type="ORF">PbB2_00274</name>
</gene>
<dbReference type="AlphaFoldDB" id="A0A2P2E6E5"/>
<accession>A0A2P2E6E5</accession>
<dbReference type="OrthoDB" id="9886515at2"/>
<comment type="caution">
    <text evidence="1">The sequence shown here is derived from an EMBL/GenBank/DDBJ whole genome shotgun (WGS) entry which is preliminary data.</text>
</comment>
<reference evidence="1 2" key="1">
    <citation type="journal article" date="2018" name="Genome Announc.">
        <title>Draft Genome Sequence of "Candidatus Phycosocius bacilliformis," an Alphaproteobacterial Ectosymbiont of the Hydrocarbon-Producing Green Alga Botryococcus braunii.</title>
        <authorList>
            <person name="Tanabe Y."/>
            <person name="Yamaguchi H."/>
            <person name="Watanabe M.M."/>
        </authorList>
    </citation>
    <scope>NUCLEOTIDE SEQUENCE [LARGE SCALE GENOMIC DNA]</scope>
    <source>
        <strain evidence="1 2">BOTRYCO-2</strain>
    </source>
</reference>
<dbReference type="Proteomes" id="UP000245086">
    <property type="component" value="Unassembled WGS sequence"/>
</dbReference>
<dbReference type="RefSeq" id="WP_108983484.1">
    <property type="nucleotide sequence ID" value="NZ_BFBR01000001.1"/>
</dbReference>